<dbReference type="Proteomes" id="UP000247973">
    <property type="component" value="Unassembled WGS sequence"/>
</dbReference>
<feature type="chain" id="PRO_5016075908" evidence="1">
    <location>
        <begin position="30"/>
        <end position="411"/>
    </location>
</feature>
<evidence type="ECO:0000313" key="2">
    <source>
        <dbReference type="EMBL" id="PXV63603.1"/>
    </source>
</evidence>
<organism evidence="2 3">
    <name type="scientific">Dysgonomonas alginatilytica</name>
    <dbReference type="NCBI Taxonomy" id="1605892"/>
    <lineage>
        <taxon>Bacteria</taxon>
        <taxon>Pseudomonadati</taxon>
        <taxon>Bacteroidota</taxon>
        <taxon>Bacteroidia</taxon>
        <taxon>Bacteroidales</taxon>
        <taxon>Dysgonomonadaceae</taxon>
        <taxon>Dysgonomonas</taxon>
    </lineage>
</organism>
<name>A0A2V3PQ31_9BACT</name>
<dbReference type="AlphaFoldDB" id="A0A2V3PQ31"/>
<dbReference type="EMBL" id="QICL01000013">
    <property type="protein sequence ID" value="PXV63603.1"/>
    <property type="molecule type" value="Genomic_DNA"/>
</dbReference>
<comment type="caution">
    <text evidence="2">The sequence shown here is derived from an EMBL/GenBank/DDBJ whole genome shotgun (WGS) entry which is preliminary data.</text>
</comment>
<proteinExistence type="predicted"/>
<protein>
    <submittedName>
        <fullName evidence="2">Uncharacterized protein DUF4861</fullName>
    </submittedName>
</protein>
<dbReference type="Pfam" id="PF16153">
    <property type="entry name" value="DUF4861"/>
    <property type="match status" value="1"/>
</dbReference>
<keyword evidence="1" id="KW-0732">Signal</keyword>
<sequence length="411" mass="45638">MNIFRFSHQSVVITTLLLSSALSVNNAFSQTKDLIIENKGLKPLVDYTLEVPVADLKLPMGNYIGILPDNSIVPIEICTDINNKELAVLPISKLNAGEKQTIKIQRGSSDSYPKRTYAELSHKIGGEFEGNKYVGVHSWVKPNKITLPGSFTDHSYYIKYEGPGWESDKVAFRFYLDNRNAIDVFAKKTTGIVLPAVGVDGFDNYHNMAPWGMDNMKVGKALGIGSIASWDGTKAVRVDTKDSTTCNIPADGKIRSQVKTIYYGWNANGVKCNLTSLISIDAGSRASHMELLVDKAVPNIATGIIKDKNSELIISNDKNSEWSYIATFGKQSLNNDMQGLAVFARTKQIKEITSDELNHVLVLTPLNNSVEYYFMPTWELDSEPVVTKADFMKCIDEVLNRLNNRINIVVK</sequence>
<feature type="signal peptide" evidence="1">
    <location>
        <begin position="1"/>
        <end position="29"/>
    </location>
</feature>
<reference evidence="2 3" key="1">
    <citation type="submission" date="2018-03" db="EMBL/GenBank/DDBJ databases">
        <title>Genomic Encyclopedia of Archaeal and Bacterial Type Strains, Phase II (KMG-II): from individual species to whole genera.</title>
        <authorList>
            <person name="Goeker M."/>
        </authorList>
    </citation>
    <scope>NUCLEOTIDE SEQUENCE [LARGE SCALE GENOMIC DNA]</scope>
    <source>
        <strain evidence="2 3">DSM 100214</strain>
    </source>
</reference>
<evidence type="ECO:0000313" key="3">
    <source>
        <dbReference type="Proteomes" id="UP000247973"/>
    </source>
</evidence>
<evidence type="ECO:0000256" key="1">
    <source>
        <dbReference type="SAM" id="SignalP"/>
    </source>
</evidence>
<dbReference type="InterPro" id="IPR032342">
    <property type="entry name" value="DUF4861"/>
</dbReference>
<gene>
    <name evidence="2" type="ORF">CLV62_11390</name>
</gene>
<keyword evidence="3" id="KW-1185">Reference proteome</keyword>
<accession>A0A2V3PQ31</accession>